<feature type="transmembrane region" description="Helical" evidence="1">
    <location>
        <begin position="7"/>
        <end position="25"/>
    </location>
</feature>
<keyword evidence="1" id="KW-0472">Membrane</keyword>
<reference evidence="3" key="1">
    <citation type="journal article" date="2019" name="Int. J. Syst. Evol. Microbiol.">
        <title>The Global Catalogue of Microorganisms (GCM) 10K type strain sequencing project: providing services to taxonomists for standard genome sequencing and annotation.</title>
        <authorList>
            <consortium name="The Broad Institute Genomics Platform"/>
            <consortium name="The Broad Institute Genome Sequencing Center for Infectious Disease"/>
            <person name="Wu L."/>
            <person name="Ma J."/>
        </authorList>
    </citation>
    <scope>NUCLEOTIDE SEQUENCE [LARGE SCALE GENOMIC DNA]</scope>
    <source>
        <strain evidence="3">CCUG 51308</strain>
    </source>
</reference>
<evidence type="ECO:0000256" key="1">
    <source>
        <dbReference type="SAM" id="Phobius"/>
    </source>
</evidence>
<comment type="caution">
    <text evidence="2">The sequence shown here is derived from an EMBL/GenBank/DDBJ whole genome shotgun (WGS) entry which is preliminary data.</text>
</comment>
<keyword evidence="1" id="KW-0812">Transmembrane</keyword>
<keyword evidence="1" id="KW-1133">Transmembrane helix</keyword>
<evidence type="ECO:0000313" key="3">
    <source>
        <dbReference type="Proteomes" id="UP001596492"/>
    </source>
</evidence>
<organism evidence="2 3">
    <name type="scientific">Hirschia litorea</name>
    <dbReference type="NCBI Taxonomy" id="1199156"/>
    <lineage>
        <taxon>Bacteria</taxon>
        <taxon>Pseudomonadati</taxon>
        <taxon>Pseudomonadota</taxon>
        <taxon>Alphaproteobacteria</taxon>
        <taxon>Hyphomonadales</taxon>
        <taxon>Hyphomonadaceae</taxon>
        <taxon>Hirschia</taxon>
    </lineage>
</organism>
<evidence type="ECO:0000313" key="2">
    <source>
        <dbReference type="EMBL" id="MFC7291957.1"/>
    </source>
</evidence>
<name>A0ABW2ILZ0_9PROT</name>
<protein>
    <submittedName>
        <fullName evidence="2">Uncharacterized protein</fullName>
    </submittedName>
</protein>
<dbReference type="EMBL" id="JBHTBR010000005">
    <property type="protein sequence ID" value="MFC7291957.1"/>
    <property type="molecule type" value="Genomic_DNA"/>
</dbReference>
<gene>
    <name evidence="2" type="ORF">ACFQS8_10050</name>
</gene>
<keyword evidence="3" id="KW-1185">Reference proteome</keyword>
<sequence length="142" mass="16132">MSRIQKLIIAISITLAVIAAGFTWFNKGTPAAYQSVKVQPQYYMPPDIQPNCVNEFGCNIKTRVPLWLQKHLTEVEIETQSQNQVVIVKTNMAVLKSLAHGLFIGLLFYGILYGANLTIRLIIKHRRAIIDYFRSQLAWARA</sequence>
<dbReference type="RefSeq" id="WP_382167198.1">
    <property type="nucleotide sequence ID" value="NZ_JBHTBR010000005.1"/>
</dbReference>
<proteinExistence type="predicted"/>
<accession>A0ABW2ILZ0</accession>
<dbReference type="Proteomes" id="UP001596492">
    <property type="component" value="Unassembled WGS sequence"/>
</dbReference>
<feature type="transmembrane region" description="Helical" evidence="1">
    <location>
        <begin position="98"/>
        <end position="119"/>
    </location>
</feature>